<comment type="caution">
    <text evidence="14">The sequence shown here is derived from an EMBL/GenBank/DDBJ whole genome shotgun (WGS) entry which is preliminary data.</text>
</comment>
<evidence type="ECO:0000256" key="5">
    <source>
        <dbReference type="ARBA" id="ARBA00022692"/>
    </source>
</evidence>
<accession>A0A0B2V270</accession>
<dbReference type="AlphaFoldDB" id="A0A0B2V270"/>
<feature type="transmembrane region" description="Helical" evidence="13">
    <location>
        <begin position="96"/>
        <end position="118"/>
    </location>
</feature>
<name>A0A0B2V270_TOXCA</name>
<evidence type="ECO:0000256" key="3">
    <source>
        <dbReference type="ARBA" id="ARBA00008090"/>
    </source>
</evidence>
<keyword evidence="15" id="KW-1185">Reference proteome</keyword>
<proteinExistence type="inferred from homology"/>
<keyword evidence="6 13" id="KW-1133">Transmembrane helix</keyword>
<dbReference type="PANTHER" id="PTHR13551:SF1">
    <property type="entry name" value="MEMBRANE PROTEIN BRI3"/>
    <property type="match status" value="1"/>
</dbReference>
<comment type="subcellular location">
    <subcellularLocation>
        <location evidence="2">Cytoplasm</location>
        <location evidence="2">Perinuclear region</location>
    </subcellularLocation>
    <subcellularLocation>
        <location evidence="1">Lysosome membrane</location>
        <topology evidence="1">Multi-pass membrane protein</topology>
    </subcellularLocation>
</comment>
<dbReference type="Pfam" id="PF10164">
    <property type="entry name" value="BRI3"/>
    <property type="match status" value="1"/>
</dbReference>
<keyword evidence="4" id="KW-0963">Cytoplasm</keyword>
<keyword evidence="8" id="KW-0458">Lysosome</keyword>
<evidence type="ECO:0000256" key="11">
    <source>
        <dbReference type="ARBA" id="ARBA00046593"/>
    </source>
</evidence>
<evidence type="ECO:0000313" key="15">
    <source>
        <dbReference type="Proteomes" id="UP000031036"/>
    </source>
</evidence>
<gene>
    <name evidence="14" type="ORF">Tcan_13001</name>
</gene>
<evidence type="ECO:0000256" key="2">
    <source>
        <dbReference type="ARBA" id="ARBA00004556"/>
    </source>
</evidence>
<evidence type="ECO:0000256" key="1">
    <source>
        <dbReference type="ARBA" id="ARBA00004155"/>
    </source>
</evidence>
<feature type="region of interest" description="Disordered" evidence="12">
    <location>
        <begin position="1"/>
        <end position="47"/>
    </location>
</feature>
<dbReference type="PANTHER" id="PTHR13551">
    <property type="entry name" value="BRAIN PROTEIN I3"/>
    <property type="match status" value="1"/>
</dbReference>
<sequence length="130" mass="14039">MEAARQSTASSGSPSSRSPNSLPVPNEQSVQSPQVQPSNPSVQKQTEGALLSSKVISSMRPEDHPPNTLCYVVEDRRKCPLCKSTSIKTTRASADLCLAILLSTFCFPCGLLSCLWVSKVRYCEVCGAEF</sequence>
<evidence type="ECO:0000256" key="12">
    <source>
        <dbReference type="SAM" id="MobiDB-lite"/>
    </source>
</evidence>
<evidence type="ECO:0000256" key="6">
    <source>
        <dbReference type="ARBA" id="ARBA00022989"/>
    </source>
</evidence>
<evidence type="ECO:0000313" key="14">
    <source>
        <dbReference type="EMBL" id="KHN77531.1"/>
    </source>
</evidence>
<dbReference type="EMBL" id="JPKZ01002268">
    <property type="protein sequence ID" value="KHN77531.1"/>
    <property type="molecule type" value="Genomic_DNA"/>
</dbReference>
<evidence type="ECO:0000256" key="9">
    <source>
        <dbReference type="ARBA" id="ARBA00035284"/>
    </source>
</evidence>
<evidence type="ECO:0000256" key="7">
    <source>
        <dbReference type="ARBA" id="ARBA00023136"/>
    </source>
</evidence>
<comment type="subunit">
    <text evidence="11">Interacts with BRI3BP. Interacts with MGAT1 and IFITM3.</text>
</comment>
<evidence type="ECO:0000256" key="13">
    <source>
        <dbReference type="SAM" id="Phobius"/>
    </source>
</evidence>
<dbReference type="Proteomes" id="UP000031036">
    <property type="component" value="Unassembled WGS sequence"/>
</dbReference>
<keyword evidence="7 13" id="KW-0472">Membrane</keyword>
<evidence type="ECO:0000256" key="8">
    <source>
        <dbReference type="ARBA" id="ARBA00023228"/>
    </source>
</evidence>
<dbReference type="GO" id="GO:0005765">
    <property type="term" value="C:lysosomal membrane"/>
    <property type="evidence" value="ECO:0007669"/>
    <property type="project" value="UniProtKB-SubCell"/>
</dbReference>
<feature type="compositionally biased region" description="Low complexity" evidence="12">
    <location>
        <begin position="7"/>
        <end position="43"/>
    </location>
</feature>
<reference evidence="14 15" key="1">
    <citation type="submission" date="2014-11" db="EMBL/GenBank/DDBJ databases">
        <title>Genetic blueprint of the zoonotic pathogen Toxocara canis.</title>
        <authorList>
            <person name="Zhu X.-Q."/>
            <person name="Korhonen P.K."/>
            <person name="Cai H."/>
            <person name="Young N.D."/>
            <person name="Nejsum P."/>
            <person name="von Samson-Himmelstjerna G."/>
            <person name="Boag P.R."/>
            <person name="Tan P."/>
            <person name="Li Q."/>
            <person name="Min J."/>
            <person name="Yang Y."/>
            <person name="Wang X."/>
            <person name="Fang X."/>
            <person name="Hall R.S."/>
            <person name="Hofmann A."/>
            <person name="Sternberg P.W."/>
            <person name="Jex A.R."/>
            <person name="Gasser R.B."/>
        </authorList>
    </citation>
    <scope>NUCLEOTIDE SEQUENCE [LARGE SCALE GENOMIC DNA]</scope>
    <source>
        <strain evidence="14">PN_DK_2014</strain>
    </source>
</reference>
<organism evidence="14 15">
    <name type="scientific">Toxocara canis</name>
    <name type="common">Canine roundworm</name>
    <dbReference type="NCBI Taxonomy" id="6265"/>
    <lineage>
        <taxon>Eukaryota</taxon>
        <taxon>Metazoa</taxon>
        <taxon>Ecdysozoa</taxon>
        <taxon>Nematoda</taxon>
        <taxon>Chromadorea</taxon>
        <taxon>Rhabditida</taxon>
        <taxon>Spirurina</taxon>
        <taxon>Ascaridomorpha</taxon>
        <taxon>Ascaridoidea</taxon>
        <taxon>Toxocaridae</taxon>
        <taxon>Toxocara</taxon>
    </lineage>
</organism>
<dbReference type="GO" id="GO:0048471">
    <property type="term" value="C:perinuclear region of cytoplasm"/>
    <property type="evidence" value="ECO:0007669"/>
    <property type="project" value="UniProtKB-SubCell"/>
</dbReference>
<evidence type="ECO:0000256" key="4">
    <source>
        <dbReference type="ARBA" id="ARBA00022490"/>
    </source>
</evidence>
<keyword evidence="5 13" id="KW-0812">Transmembrane</keyword>
<evidence type="ECO:0000256" key="10">
    <source>
        <dbReference type="ARBA" id="ARBA00035449"/>
    </source>
</evidence>
<comment type="similarity">
    <text evidence="3">Belongs to the BRI3 family.</text>
</comment>
<dbReference type="InterPro" id="IPR019317">
    <property type="entry name" value="BRI3"/>
</dbReference>
<protein>
    <recommendedName>
        <fullName evidence="9">Membrane protein BRI3</fullName>
    </recommendedName>
    <alternativeName>
        <fullName evidence="10">Brain protein I3</fullName>
    </alternativeName>
</protein>